<reference evidence="2 3" key="2">
    <citation type="journal article" date="2015" name="Genome Announc.">
        <title>Complete Genome Sequence of Hyperthermophilic Piezophilic Archaeon Palaeococcus pacificus DY20341T, Isolated from Deep-Sea Hydrothermal Sediments.</title>
        <authorList>
            <person name="Zeng X."/>
            <person name="Jebbar M."/>
            <person name="Shao Z."/>
        </authorList>
    </citation>
    <scope>NUCLEOTIDE SEQUENCE [LARGE SCALE GENOMIC DNA]</scope>
    <source>
        <strain evidence="2 3">DY20341</strain>
    </source>
</reference>
<dbReference type="OrthoDB" id="100827at2157"/>
<name>A0A075LSS3_9EURY</name>
<reference evidence="3" key="1">
    <citation type="submission" date="2013-06" db="EMBL/GenBank/DDBJ databases">
        <title>Complete Genome Sequence of Hyperthermophilic Palaeococcus pacificus DY20341T, Isolated from a Deep-Sea Hydrothermal Sediments.</title>
        <authorList>
            <person name="Zeng X."/>
            <person name="Shao Z."/>
        </authorList>
    </citation>
    <scope>NUCLEOTIDE SEQUENCE [LARGE SCALE GENOMIC DNA]</scope>
    <source>
        <strain evidence="3">DY20341</strain>
    </source>
</reference>
<evidence type="ECO:0000313" key="3">
    <source>
        <dbReference type="Proteomes" id="UP000027981"/>
    </source>
</evidence>
<dbReference type="KEGG" id="ppac:PAP_04765"/>
<feature type="coiled-coil region" evidence="1">
    <location>
        <begin position="52"/>
        <end position="79"/>
    </location>
</feature>
<proteinExistence type="predicted"/>
<keyword evidence="3" id="KW-1185">Reference proteome</keyword>
<dbReference type="GeneID" id="24842077"/>
<accession>A0A075LSS3</accession>
<evidence type="ECO:0000256" key="1">
    <source>
        <dbReference type="SAM" id="Coils"/>
    </source>
</evidence>
<dbReference type="STRING" id="1343739.PAP_04765"/>
<dbReference type="AlphaFoldDB" id="A0A075LSS3"/>
<protein>
    <submittedName>
        <fullName evidence="2">Uncharacterized protein</fullName>
    </submittedName>
</protein>
<organism evidence="2 3">
    <name type="scientific">Palaeococcus pacificus DY20341</name>
    <dbReference type="NCBI Taxonomy" id="1343739"/>
    <lineage>
        <taxon>Archaea</taxon>
        <taxon>Methanobacteriati</taxon>
        <taxon>Methanobacteriota</taxon>
        <taxon>Thermococci</taxon>
        <taxon>Thermococcales</taxon>
        <taxon>Thermococcaceae</taxon>
        <taxon>Palaeococcus</taxon>
    </lineage>
</organism>
<dbReference type="Proteomes" id="UP000027981">
    <property type="component" value="Chromosome"/>
</dbReference>
<sequence length="91" mass="10667">MDSEVKLALTKEGVQVVDSQTFKVLAVFTIEDIAEILEFRYAIPWNKSKSILEEIMYILEDIEELYEKLKAEGKMLSKEIIEDHVKKRKTF</sequence>
<keyword evidence="1" id="KW-0175">Coiled coil</keyword>
<gene>
    <name evidence="2" type="ORF">PAP_04765</name>
</gene>
<evidence type="ECO:0000313" key="2">
    <source>
        <dbReference type="EMBL" id="AIF69364.1"/>
    </source>
</evidence>
<dbReference type="EMBL" id="CP006019">
    <property type="protein sequence ID" value="AIF69364.1"/>
    <property type="molecule type" value="Genomic_DNA"/>
</dbReference>
<dbReference type="HOGENOM" id="CLU_2406478_0_0_2"/>
<dbReference type="eggNOG" id="arCOG07075">
    <property type="taxonomic scope" value="Archaea"/>
</dbReference>
<dbReference type="RefSeq" id="WP_048164928.1">
    <property type="nucleotide sequence ID" value="NZ_CP006019.1"/>
</dbReference>